<dbReference type="InterPro" id="IPR036388">
    <property type="entry name" value="WH-like_DNA-bd_sf"/>
</dbReference>
<reference evidence="2" key="1">
    <citation type="submission" date="2011-12" db="EMBL/GenBank/DDBJ databases">
        <title>Complete sequence of Clostridium clariflavum DSM 19732.</title>
        <authorList>
            <consortium name="US DOE Joint Genome Institute"/>
            <person name="Lucas S."/>
            <person name="Han J."/>
            <person name="Lapidus A."/>
            <person name="Cheng J.-F."/>
            <person name="Goodwin L."/>
            <person name="Pitluck S."/>
            <person name="Peters L."/>
            <person name="Teshima H."/>
            <person name="Detter J.C."/>
            <person name="Han C."/>
            <person name="Tapia R."/>
            <person name="Land M."/>
            <person name="Hauser L."/>
            <person name="Kyrpides N."/>
            <person name="Ivanova N."/>
            <person name="Pagani I."/>
            <person name="Kitzmiller T."/>
            <person name="Lynd L."/>
            <person name="Izquierdo J."/>
            <person name="Woyke T."/>
        </authorList>
    </citation>
    <scope>NUCLEOTIDE SEQUENCE [LARGE SCALE GENOMIC DNA]</scope>
    <source>
        <strain evidence="2">DSM 19732 / NBRC 101661 / EBR45</strain>
    </source>
</reference>
<dbReference type="InterPro" id="IPR009057">
    <property type="entry name" value="Homeodomain-like_sf"/>
</dbReference>
<dbReference type="eggNOG" id="COG2963">
    <property type="taxonomic scope" value="Bacteria"/>
</dbReference>
<proteinExistence type="predicted"/>
<gene>
    <name evidence="1" type="ordered locus">Clocl_3647</name>
</gene>
<protein>
    <submittedName>
        <fullName evidence="1">Transposase</fullName>
    </submittedName>
</protein>
<name>G8M003_ACECE</name>
<dbReference type="GO" id="GO:0006313">
    <property type="term" value="P:DNA transposition"/>
    <property type="evidence" value="ECO:0007669"/>
    <property type="project" value="InterPro"/>
</dbReference>
<accession>G8M003</accession>
<keyword evidence="2" id="KW-1185">Reference proteome</keyword>
<dbReference type="GO" id="GO:0003677">
    <property type="term" value="F:DNA binding"/>
    <property type="evidence" value="ECO:0007669"/>
    <property type="project" value="InterPro"/>
</dbReference>
<dbReference type="KEGG" id="ccl:Clocl_3647"/>
<organism evidence="1 2">
    <name type="scientific">Acetivibrio clariflavus (strain DSM 19732 / NBRC 101661 / EBR45)</name>
    <name type="common">Clostridium clariflavum</name>
    <dbReference type="NCBI Taxonomy" id="720554"/>
    <lineage>
        <taxon>Bacteria</taxon>
        <taxon>Bacillati</taxon>
        <taxon>Bacillota</taxon>
        <taxon>Clostridia</taxon>
        <taxon>Eubacteriales</taxon>
        <taxon>Oscillospiraceae</taxon>
        <taxon>Acetivibrio</taxon>
    </lineage>
</organism>
<dbReference type="STRING" id="720554.Clocl_3647"/>
<dbReference type="Proteomes" id="UP000005435">
    <property type="component" value="Chromosome"/>
</dbReference>
<dbReference type="Gene3D" id="1.10.10.10">
    <property type="entry name" value="Winged helix-like DNA-binding domain superfamily/Winged helix DNA-binding domain"/>
    <property type="match status" value="1"/>
</dbReference>
<dbReference type="InterPro" id="IPR052546">
    <property type="entry name" value="Transposase_8_domain"/>
</dbReference>
<dbReference type="AlphaFoldDB" id="G8M003"/>
<dbReference type="OrthoDB" id="9797531at2"/>
<dbReference type="RefSeq" id="WP_014256636.1">
    <property type="nucleotide sequence ID" value="NC_016627.1"/>
</dbReference>
<evidence type="ECO:0000313" key="2">
    <source>
        <dbReference type="Proteomes" id="UP000005435"/>
    </source>
</evidence>
<dbReference type="InterPro" id="IPR002514">
    <property type="entry name" value="Transposase_8"/>
</dbReference>
<sequence>MRKRFTVEQKLAAIKDYEAGVRVAEICRKHNISPNTFYKWRAKYEETGVDGLAPKAISSITSKEYELRRENEELKKLLGEKELAIKIYKDLLKKTSPGLKID</sequence>
<dbReference type="PANTHER" id="PTHR33609">
    <property type="entry name" value="LOW CALCIUM RESPONSE LOCUS PROTEIN S"/>
    <property type="match status" value="1"/>
</dbReference>
<dbReference type="Pfam" id="PF01527">
    <property type="entry name" value="HTH_Tnp_1"/>
    <property type="match status" value="1"/>
</dbReference>
<reference evidence="1 2" key="2">
    <citation type="journal article" date="2012" name="Stand. Genomic Sci.">
        <title>Complete Genome Sequence of Clostridium clariflavum DSM 19732.</title>
        <authorList>
            <person name="Izquierdo J.A."/>
            <person name="Goodwin L."/>
            <person name="Davenport K.W."/>
            <person name="Teshima H."/>
            <person name="Bruce D."/>
            <person name="Detter C."/>
            <person name="Tapia R."/>
            <person name="Han S."/>
            <person name="Land M."/>
            <person name="Hauser L."/>
            <person name="Jeffries C.D."/>
            <person name="Han J."/>
            <person name="Pitluck S."/>
            <person name="Nolan M."/>
            <person name="Chen A."/>
            <person name="Huntemann M."/>
            <person name="Mavromatis K."/>
            <person name="Mikhailova N."/>
            <person name="Liolios K."/>
            <person name="Woyke T."/>
            <person name="Lynd L.R."/>
        </authorList>
    </citation>
    <scope>NUCLEOTIDE SEQUENCE [LARGE SCALE GENOMIC DNA]</scope>
    <source>
        <strain evidence="2">DSM 19732 / NBRC 101661 / EBR45</strain>
    </source>
</reference>
<dbReference type="SUPFAM" id="SSF46689">
    <property type="entry name" value="Homeodomain-like"/>
    <property type="match status" value="1"/>
</dbReference>
<dbReference type="GO" id="GO:0004803">
    <property type="term" value="F:transposase activity"/>
    <property type="evidence" value="ECO:0007669"/>
    <property type="project" value="InterPro"/>
</dbReference>
<dbReference type="EMBL" id="CP003065">
    <property type="protein sequence ID" value="AEV70110.1"/>
    <property type="molecule type" value="Genomic_DNA"/>
</dbReference>
<dbReference type="PANTHER" id="PTHR33609:SF1">
    <property type="entry name" value="TRANSPOSASE"/>
    <property type="match status" value="1"/>
</dbReference>
<dbReference type="HOGENOM" id="CLU_027402_34_1_9"/>
<evidence type="ECO:0000313" key="1">
    <source>
        <dbReference type="EMBL" id="AEV70110.1"/>
    </source>
</evidence>